<organism evidence="1 2">
    <name type="scientific">Thermoproteus sp. AZ2</name>
    <dbReference type="NCBI Taxonomy" id="1609232"/>
    <lineage>
        <taxon>Archaea</taxon>
        <taxon>Thermoproteota</taxon>
        <taxon>Thermoprotei</taxon>
        <taxon>Thermoproteales</taxon>
        <taxon>Thermoproteaceae</taxon>
        <taxon>Thermoproteus</taxon>
    </lineage>
</organism>
<sequence length="563" mass="64165">MKTLRPKIPLDGFWRFALDPKGVGEAEGWYRGVPGGEAVYVPASWNEQNPEWDQYGGIAWYQRDFYAYPELAGKLAWAVFEGAGYRAKVWLNGEYIGGHEGSFTAFRLKAPVKPGENRLVVEIDNTLTKDAVPPGEGFNETYFDFFHYGGIHRPVYIEFTSDKYIEDLVIETSHLGDLSISVSASCQGECRIKAKLLDDGREAARFEVPVKGGRGQYRGRVEGVRPWSPEDPKLYELRVELYWGDALADAVYERVGFRTFEVKGRELYLNGRPIFLAGVNRHEDFPAFGRRLPGPALIRDFHLMKRLGVNAFRTSHYPYSEEHLDLADEMGFLVILEAPIVGVREEHFKDRAYLERAKAVLAEMIKQHRNRPSVVMYSIANEPESAAEGAREFLEELAQYAKSLDPTRPVLYTSHRHLADRALGVGDVIALNMYYGWYSYSGDIEAGVRAAAEVLREVRRRFPEKPILITEFGADAIYGLHHDPPVVWSEEYQAAFLRRYIEELSGEVAGMFIWNFADFRTPQGRRGPLRPIYNRKGIFTRDRQPKASAPAVAELYKRLSRRG</sequence>
<dbReference type="EMBL" id="JZWT02000005">
    <property type="protein sequence ID" value="MFB6490141.1"/>
    <property type="molecule type" value="Genomic_DNA"/>
</dbReference>
<name>A0ACC6V027_9CREN</name>
<protein>
    <submittedName>
        <fullName evidence="1">Glycoside hydrolase family 2 TIM barrel-domain containing protein</fullName>
    </submittedName>
</protein>
<keyword evidence="1" id="KW-0378">Hydrolase</keyword>
<evidence type="ECO:0000313" key="2">
    <source>
        <dbReference type="Proteomes" id="UP000033636"/>
    </source>
</evidence>
<dbReference type="Proteomes" id="UP000033636">
    <property type="component" value="Unassembled WGS sequence"/>
</dbReference>
<accession>A0ACC6V027</accession>
<evidence type="ECO:0000313" key="1">
    <source>
        <dbReference type="EMBL" id="MFB6490141.1"/>
    </source>
</evidence>
<comment type="caution">
    <text evidence="1">The sequence shown here is derived from an EMBL/GenBank/DDBJ whole genome shotgun (WGS) entry which is preliminary data.</text>
</comment>
<reference evidence="1" key="1">
    <citation type="submission" date="2024-07" db="EMBL/GenBank/DDBJ databases">
        <title>Metagenome and Metagenome-Assembled Genomes of Archaea from a hot spring from the geothermal field of Los Azufres, Mexico.</title>
        <authorList>
            <person name="Marin-Paredes R."/>
            <person name="Martinez-Romero E."/>
            <person name="Servin-Garciduenas L.E."/>
        </authorList>
    </citation>
    <scope>NUCLEOTIDE SEQUENCE</scope>
</reference>
<proteinExistence type="predicted"/>
<gene>
    <name evidence="1" type="ORF">TU35_002650</name>
</gene>